<dbReference type="Pfam" id="PF10764">
    <property type="entry name" value="Gin"/>
    <property type="match status" value="1"/>
</dbReference>
<name>A0ABU6P685_9BACI</name>
<gene>
    <name evidence="1" type="ORF">P9271_23195</name>
</gene>
<comment type="caution">
    <text evidence="1">The sequence shown here is derived from an EMBL/GenBank/DDBJ whole genome shotgun (WGS) entry which is preliminary data.</text>
</comment>
<dbReference type="Proteomes" id="UP001342826">
    <property type="component" value="Unassembled WGS sequence"/>
</dbReference>
<protein>
    <submittedName>
        <fullName evidence="1">Sigma factor G inhibitor Gin</fullName>
    </submittedName>
</protein>
<accession>A0ABU6P685</accession>
<keyword evidence="2" id="KW-1185">Reference proteome</keyword>
<evidence type="ECO:0000313" key="2">
    <source>
        <dbReference type="Proteomes" id="UP001342826"/>
    </source>
</evidence>
<dbReference type="GeneID" id="301140515"/>
<sequence length="67" mass="7995">MNSNNLIKQTREVCIICEKKKEKGIHLYTSFICTDCEREMLATETFDPKYKFYLEKLKRVNTPPLYS</sequence>
<dbReference type="InterPro" id="IPR019700">
    <property type="entry name" value="Sigma-G_inhibitor_Gin"/>
</dbReference>
<evidence type="ECO:0000313" key="1">
    <source>
        <dbReference type="EMBL" id="MED4404192.1"/>
    </source>
</evidence>
<proteinExistence type="predicted"/>
<organism evidence="1 2">
    <name type="scientific">Metabacillus fastidiosus</name>
    <dbReference type="NCBI Taxonomy" id="1458"/>
    <lineage>
        <taxon>Bacteria</taxon>
        <taxon>Bacillati</taxon>
        <taxon>Bacillota</taxon>
        <taxon>Bacilli</taxon>
        <taxon>Bacillales</taxon>
        <taxon>Bacillaceae</taxon>
        <taxon>Metabacillus</taxon>
    </lineage>
</organism>
<reference evidence="1 2" key="1">
    <citation type="submission" date="2023-03" db="EMBL/GenBank/DDBJ databases">
        <title>Bacillus Genome Sequencing.</title>
        <authorList>
            <person name="Dunlap C."/>
        </authorList>
    </citation>
    <scope>NUCLEOTIDE SEQUENCE [LARGE SCALE GENOMIC DNA]</scope>
    <source>
        <strain evidence="1 2">NRS-1717</strain>
    </source>
</reference>
<dbReference type="RefSeq" id="WP_066227526.1">
    <property type="nucleotide sequence ID" value="NZ_JARTFQ010000014.1"/>
</dbReference>
<dbReference type="EMBL" id="JARTFS010000026">
    <property type="protein sequence ID" value="MED4404192.1"/>
    <property type="molecule type" value="Genomic_DNA"/>
</dbReference>